<gene>
    <name evidence="1" type="ORF">DFP80_10296</name>
</gene>
<reference evidence="1 2" key="1">
    <citation type="submission" date="2018-06" db="EMBL/GenBank/DDBJ databases">
        <title>Genomic Encyclopedia of Type Strains, Phase III (KMG-III): the genomes of soil and plant-associated and newly described type strains.</title>
        <authorList>
            <person name="Whitman W."/>
        </authorList>
    </citation>
    <scope>NUCLEOTIDE SEQUENCE [LARGE SCALE GENOMIC DNA]</scope>
    <source>
        <strain evidence="1 2">CECT 7377</strain>
    </source>
</reference>
<sequence>MGMLNKKAGGKLNQKKLHANVCRIPNAYSTKSNQCYGSLIFISLCQEGIQDRKKAFI</sequence>
<evidence type="ECO:0000313" key="1">
    <source>
        <dbReference type="EMBL" id="RBP85099.1"/>
    </source>
</evidence>
<name>A0A366JFA3_9GAMM</name>
<dbReference type="AlphaFoldDB" id="A0A366JFA3"/>
<dbReference type="Proteomes" id="UP000252792">
    <property type="component" value="Unassembled WGS sequence"/>
</dbReference>
<accession>A0A366JFA3</accession>
<comment type="caution">
    <text evidence="1">The sequence shown here is derived from an EMBL/GenBank/DDBJ whole genome shotgun (WGS) entry which is preliminary data.</text>
</comment>
<evidence type="ECO:0000313" key="2">
    <source>
        <dbReference type="Proteomes" id="UP000252792"/>
    </source>
</evidence>
<keyword evidence="2" id="KW-1185">Reference proteome</keyword>
<protein>
    <submittedName>
        <fullName evidence="1">Uncharacterized protein</fullName>
    </submittedName>
</protein>
<dbReference type="EMBL" id="QNSE01000002">
    <property type="protein sequence ID" value="RBP85099.1"/>
    <property type="molecule type" value="Genomic_DNA"/>
</dbReference>
<organism evidence="1 2">
    <name type="scientific">Marinomonas rhizomae</name>
    <dbReference type="NCBI Taxonomy" id="491948"/>
    <lineage>
        <taxon>Bacteria</taxon>
        <taxon>Pseudomonadati</taxon>
        <taxon>Pseudomonadota</taxon>
        <taxon>Gammaproteobacteria</taxon>
        <taxon>Oceanospirillales</taxon>
        <taxon>Oceanospirillaceae</taxon>
        <taxon>Marinomonas</taxon>
    </lineage>
</organism>
<proteinExistence type="predicted"/>